<sequence>MNLEMLKGLVPWATVKTQIGTRATSRLNPQTVNPKNIIIVANTVREARDLAHQVNAPGNSRAHAIGELHKLAGRVYDIQAIYWHPALTQGQILNASTILIPAMHDAVPLLPENFHPLERTQP</sequence>
<dbReference type="Proteomes" id="UP000320443">
    <property type="component" value="Unassembled WGS sequence"/>
</dbReference>
<gene>
    <name evidence="1" type="ORF">FNY97_05400</name>
</gene>
<dbReference type="AlphaFoldDB" id="A0A553FYS9"/>
<protein>
    <submittedName>
        <fullName evidence="1">Uncharacterized protein</fullName>
    </submittedName>
</protein>
<name>A0A553FYS9_9CORY</name>
<keyword evidence="2" id="KW-1185">Reference proteome</keyword>
<dbReference type="RefSeq" id="WP_144013322.1">
    <property type="nucleotide sequence ID" value="NZ_VKDK01000006.1"/>
</dbReference>
<evidence type="ECO:0000313" key="2">
    <source>
        <dbReference type="Proteomes" id="UP000320443"/>
    </source>
</evidence>
<evidence type="ECO:0000313" key="1">
    <source>
        <dbReference type="EMBL" id="TRX62407.1"/>
    </source>
</evidence>
<dbReference type="EMBL" id="VKDK01000006">
    <property type="protein sequence ID" value="TRX62407.1"/>
    <property type="molecule type" value="Genomic_DNA"/>
</dbReference>
<accession>A0A553FYS9</accession>
<proteinExistence type="predicted"/>
<reference evidence="1 2" key="1">
    <citation type="submission" date="2019-07" db="EMBL/GenBank/DDBJ databases">
        <title>Draft genome of C. aurimucosum strain 2274.</title>
        <authorList>
            <person name="Pacheco L.G.C."/>
            <person name="Aguiar E.R.G.R."/>
            <person name="Santos C.S."/>
            <person name="Rocha D.J.P.G."/>
            <person name="Sant'Anna L.O."/>
            <person name="Mattos-Guaraldi A.L."/>
            <person name="Santos L.S."/>
        </authorList>
    </citation>
    <scope>NUCLEOTIDE SEQUENCE [LARGE SCALE GENOMIC DNA]</scope>
    <source>
        <strain evidence="1 2">2274</strain>
    </source>
</reference>
<organism evidence="1 2">
    <name type="scientific">Corynebacterium hiratae</name>
    <dbReference type="NCBI Taxonomy" id="3139423"/>
    <lineage>
        <taxon>Bacteria</taxon>
        <taxon>Bacillati</taxon>
        <taxon>Actinomycetota</taxon>
        <taxon>Actinomycetes</taxon>
        <taxon>Mycobacteriales</taxon>
        <taxon>Corynebacteriaceae</taxon>
        <taxon>Corynebacterium</taxon>
    </lineage>
</organism>
<comment type="caution">
    <text evidence="1">The sequence shown here is derived from an EMBL/GenBank/DDBJ whole genome shotgun (WGS) entry which is preliminary data.</text>
</comment>